<dbReference type="PANTHER" id="PTHR43908:SF3">
    <property type="entry name" value="AT29763P-RELATED"/>
    <property type="match status" value="1"/>
</dbReference>
<feature type="region of interest" description="Disordered" evidence="5">
    <location>
        <begin position="56"/>
        <end position="100"/>
    </location>
</feature>
<comment type="caution">
    <text evidence="8">The sequence shown here is derived from an EMBL/GenBank/DDBJ whole genome shotgun (WGS) entry which is preliminary data.</text>
</comment>
<keyword evidence="9" id="KW-1185">Reference proteome</keyword>
<dbReference type="EMBL" id="JANBPT010000858">
    <property type="protein sequence ID" value="KAJ1912166.1"/>
    <property type="molecule type" value="Genomic_DNA"/>
</dbReference>
<evidence type="ECO:0000256" key="3">
    <source>
        <dbReference type="ARBA" id="ARBA00022989"/>
    </source>
</evidence>
<evidence type="ECO:0000313" key="8">
    <source>
        <dbReference type="EMBL" id="KAJ1912166.1"/>
    </source>
</evidence>
<evidence type="ECO:0000256" key="4">
    <source>
        <dbReference type="ARBA" id="ARBA00023136"/>
    </source>
</evidence>
<dbReference type="SUPFAM" id="SSF46565">
    <property type="entry name" value="Chaperone J-domain"/>
    <property type="match status" value="1"/>
</dbReference>
<evidence type="ECO:0000313" key="9">
    <source>
        <dbReference type="Proteomes" id="UP001150569"/>
    </source>
</evidence>
<evidence type="ECO:0000256" key="1">
    <source>
        <dbReference type="ARBA" id="ARBA00004167"/>
    </source>
</evidence>
<name>A0A9W7ZN20_9FUNG</name>
<evidence type="ECO:0000256" key="5">
    <source>
        <dbReference type="SAM" id="MobiDB-lite"/>
    </source>
</evidence>
<organism evidence="8 9">
    <name type="scientific">Tieghemiomyces parasiticus</name>
    <dbReference type="NCBI Taxonomy" id="78921"/>
    <lineage>
        <taxon>Eukaryota</taxon>
        <taxon>Fungi</taxon>
        <taxon>Fungi incertae sedis</taxon>
        <taxon>Zoopagomycota</taxon>
        <taxon>Kickxellomycotina</taxon>
        <taxon>Dimargaritomycetes</taxon>
        <taxon>Dimargaritales</taxon>
        <taxon>Dimargaritaceae</taxon>
        <taxon>Tieghemiomyces</taxon>
    </lineage>
</organism>
<feature type="transmembrane region" description="Helical" evidence="6">
    <location>
        <begin position="278"/>
        <end position="303"/>
    </location>
</feature>
<dbReference type="PRINTS" id="PR00625">
    <property type="entry name" value="JDOMAIN"/>
</dbReference>
<dbReference type="SMART" id="SM00271">
    <property type="entry name" value="DnaJ"/>
    <property type="match status" value="1"/>
</dbReference>
<dbReference type="Pfam" id="PF00226">
    <property type="entry name" value="DnaJ"/>
    <property type="match status" value="1"/>
</dbReference>
<dbReference type="PANTHER" id="PTHR43908">
    <property type="entry name" value="AT29763P-RELATED"/>
    <property type="match status" value="1"/>
</dbReference>
<evidence type="ECO:0000256" key="2">
    <source>
        <dbReference type="ARBA" id="ARBA00022692"/>
    </source>
</evidence>
<keyword evidence="4 6" id="KW-0472">Membrane</keyword>
<proteinExistence type="predicted"/>
<feature type="compositionally biased region" description="Low complexity" evidence="5">
    <location>
        <begin position="57"/>
        <end position="74"/>
    </location>
</feature>
<evidence type="ECO:0000259" key="7">
    <source>
        <dbReference type="PROSITE" id="PS50076"/>
    </source>
</evidence>
<dbReference type="Proteomes" id="UP001150569">
    <property type="component" value="Unassembled WGS sequence"/>
</dbReference>
<dbReference type="CDD" id="cd06257">
    <property type="entry name" value="DnaJ"/>
    <property type="match status" value="1"/>
</dbReference>
<gene>
    <name evidence="8" type="primary">HLJ1_2</name>
    <name evidence="8" type="ORF">IWQ60_009786</name>
</gene>
<dbReference type="GO" id="GO:0030544">
    <property type="term" value="F:Hsp70 protein binding"/>
    <property type="evidence" value="ECO:0007669"/>
    <property type="project" value="TreeGrafter"/>
</dbReference>
<dbReference type="GO" id="GO:0071218">
    <property type="term" value="P:cellular response to misfolded protein"/>
    <property type="evidence" value="ECO:0007669"/>
    <property type="project" value="TreeGrafter"/>
</dbReference>
<dbReference type="OrthoDB" id="1507364at2759"/>
<keyword evidence="3 6" id="KW-1133">Transmembrane helix</keyword>
<dbReference type="GO" id="GO:0005789">
    <property type="term" value="C:endoplasmic reticulum membrane"/>
    <property type="evidence" value="ECO:0007669"/>
    <property type="project" value="TreeGrafter"/>
</dbReference>
<dbReference type="Gene3D" id="1.10.287.110">
    <property type="entry name" value="DnaJ domain"/>
    <property type="match status" value="1"/>
</dbReference>
<comment type="subcellular location">
    <subcellularLocation>
        <location evidence="1">Membrane</location>
        <topology evidence="1">Single-pass membrane protein</topology>
    </subcellularLocation>
</comment>
<dbReference type="Pfam" id="PF09320">
    <property type="entry name" value="DUF1977"/>
    <property type="match status" value="1"/>
</dbReference>
<feature type="domain" description="J" evidence="7">
    <location>
        <begin position="116"/>
        <end position="180"/>
    </location>
</feature>
<reference evidence="8" key="1">
    <citation type="submission" date="2022-07" db="EMBL/GenBank/DDBJ databases">
        <title>Phylogenomic reconstructions and comparative analyses of Kickxellomycotina fungi.</title>
        <authorList>
            <person name="Reynolds N.K."/>
            <person name="Stajich J.E."/>
            <person name="Barry K."/>
            <person name="Grigoriev I.V."/>
            <person name="Crous P."/>
            <person name="Smith M.E."/>
        </authorList>
    </citation>
    <scope>NUCLEOTIDE SEQUENCE</scope>
    <source>
        <strain evidence="8">RSA 861</strain>
    </source>
</reference>
<accession>A0A9W7ZN20</accession>
<dbReference type="InterPro" id="IPR051100">
    <property type="entry name" value="DnaJ_subfamily_B/C"/>
</dbReference>
<dbReference type="InterPro" id="IPR015399">
    <property type="entry name" value="DUF1977_DnaJ-like"/>
</dbReference>
<keyword evidence="2 6" id="KW-0812">Transmembrane</keyword>
<dbReference type="PROSITE" id="PS50076">
    <property type="entry name" value="DNAJ_2"/>
    <property type="match status" value="1"/>
</dbReference>
<evidence type="ECO:0000256" key="6">
    <source>
        <dbReference type="SAM" id="Phobius"/>
    </source>
</evidence>
<dbReference type="AlphaFoldDB" id="A0A9W7ZN20"/>
<sequence length="421" mass="46331">MEHNKDEAVRCIEIAQRHIAQDNFAAALKFTKKSLALYPTPTAELLLTRLEARNSAEAKPAPASASSHRSTSEPQLRQRAGKGAATREPPATPSTQREYTREQVVAVKRIHDCGEDYYAILSLEKTATDADIKKSYRKLALQFHPDKNGAPGADEAFKMISKAFTILSDGDKRAHYDRYGSDPGTRMGGGGGGGGGGFGGAASPFGQGFGYEQEVSPEELFNMFFGGGGGGGGAGPFFASSFGPNVRMHQFGGRPARGAFRRPGANQRPENNSILTTLFALLPLLFVLLPLLTSFLSSVFVNFGTGYSTPEPSFRFVPTHHQPVQRFTREYAVPYYVNQREFDAAFADNPRRLNNFERTVNARFTNHLQEQCQREIETKRRKIHEAQGWLGLMTDEAKLRDAQAMAMPSCEKLKEMHRGSG</sequence>
<dbReference type="InterPro" id="IPR036869">
    <property type="entry name" value="J_dom_sf"/>
</dbReference>
<dbReference type="InterPro" id="IPR001623">
    <property type="entry name" value="DnaJ_domain"/>
</dbReference>
<protein>
    <submittedName>
        <fullName evidence="8">Chaperone protein dnaJ</fullName>
    </submittedName>
</protein>
<dbReference type="FunFam" id="1.10.287.110:FF:000070">
    <property type="entry name" value="Endoplasmic reticulum protein, putative"/>
    <property type="match status" value="1"/>
</dbReference>